<sequence length="127" mass="14755">MKYLKNYIWAIVWALIMLVLLLLPSKNFEVKSVTFYEGFDKMVHCGIFFVLCIILYWESILKSKRSVNKWTSILKIVSSTVIFAFATEAAQQYLSPTRTADVWDIVADIIGIGMATFAFVFFYKREK</sequence>
<dbReference type="EMBL" id="SNYV01000020">
    <property type="protein sequence ID" value="TDQ72152.1"/>
    <property type="molecule type" value="Genomic_DNA"/>
</dbReference>
<evidence type="ECO:0000256" key="1">
    <source>
        <dbReference type="SAM" id="Phobius"/>
    </source>
</evidence>
<dbReference type="PANTHER" id="PTHR28008:SF1">
    <property type="entry name" value="DOMAIN PROTEIN, PUTATIVE (AFU_ORTHOLOGUE AFUA_3G10980)-RELATED"/>
    <property type="match status" value="1"/>
</dbReference>
<organism evidence="2 3">
    <name type="scientific">Sphingobacterium yanglingense</name>
    <dbReference type="NCBI Taxonomy" id="1437280"/>
    <lineage>
        <taxon>Bacteria</taxon>
        <taxon>Pseudomonadati</taxon>
        <taxon>Bacteroidota</taxon>
        <taxon>Sphingobacteriia</taxon>
        <taxon>Sphingobacteriales</taxon>
        <taxon>Sphingobacteriaceae</taxon>
        <taxon>Sphingobacterium</taxon>
    </lineage>
</organism>
<evidence type="ECO:0000313" key="2">
    <source>
        <dbReference type="EMBL" id="TDQ72152.1"/>
    </source>
</evidence>
<feature type="transmembrane region" description="Helical" evidence="1">
    <location>
        <begin position="7"/>
        <end position="23"/>
    </location>
</feature>
<keyword evidence="3" id="KW-1185">Reference proteome</keyword>
<gene>
    <name evidence="2" type="ORF">CLV99_4615</name>
</gene>
<keyword evidence="1" id="KW-0812">Transmembrane</keyword>
<dbReference type="AlphaFoldDB" id="A0A4R6W5E6"/>
<evidence type="ECO:0008006" key="4">
    <source>
        <dbReference type="Google" id="ProtNLM"/>
    </source>
</evidence>
<reference evidence="2 3" key="1">
    <citation type="submission" date="2019-03" db="EMBL/GenBank/DDBJ databases">
        <title>Genomic Encyclopedia of Archaeal and Bacterial Type Strains, Phase II (KMG-II): from individual species to whole genera.</title>
        <authorList>
            <person name="Goeker M."/>
        </authorList>
    </citation>
    <scope>NUCLEOTIDE SEQUENCE [LARGE SCALE GENOMIC DNA]</scope>
    <source>
        <strain evidence="2 3">DSM 28353</strain>
    </source>
</reference>
<feature type="transmembrane region" description="Helical" evidence="1">
    <location>
        <begin position="73"/>
        <end position="93"/>
    </location>
</feature>
<dbReference type="OrthoDB" id="1524985at2"/>
<name>A0A4R6W5E6_9SPHI</name>
<proteinExistence type="predicted"/>
<dbReference type="Proteomes" id="UP000295292">
    <property type="component" value="Unassembled WGS sequence"/>
</dbReference>
<feature type="transmembrane region" description="Helical" evidence="1">
    <location>
        <begin position="43"/>
        <end position="61"/>
    </location>
</feature>
<evidence type="ECO:0000313" key="3">
    <source>
        <dbReference type="Proteomes" id="UP000295292"/>
    </source>
</evidence>
<comment type="caution">
    <text evidence="2">The sequence shown here is derived from an EMBL/GenBank/DDBJ whole genome shotgun (WGS) entry which is preliminary data.</text>
</comment>
<feature type="transmembrane region" description="Helical" evidence="1">
    <location>
        <begin position="105"/>
        <end position="123"/>
    </location>
</feature>
<accession>A0A4R6W5E6</accession>
<keyword evidence="1" id="KW-1133">Transmembrane helix</keyword>
<protein>
    <recommendedName>
        <fullName evidence="4">VanZ like protein</fullName>
    </recommendedName>
</protein>
<keyword evidence="1" id="KW-0472">Membrane</keyword>
<dbReference type="RefSeq" id="WP_133586746.1">
    <property type="nucleotide sequence ID" value="NZ_SNYV01000020.1"/>
</dbReference>
<dbReference type="PANTHER" id="PTHR28008">
    <property type="entry name" value="DOMAIN PROTEIN, PUTATIVE (AFU_ORTHOLOGUE AFUA_3G10980)-RELATED"/>
    <property type="match status" value="1"/>
</dbReference>
<dbReference type="NCBIfam" id="NF037970">
    <property type="entry name" value="vanZ_1"/>
    <property type="match status" value="1"/>
</dbReference>